<evidence type="ECO:0000256" key="1">
    <source>
        <dbReference type="ARBA" id="ARBA00022491"/>
    </source>
</evidence>
<organism evidence="6 7">
    <name type="scientific">Leifsonia shinshuensis</name>
    <dbReference type="NCBI Taxonomy" id="150026"/>
    <lineage>
        <taxon>Bacteria</taxon>
        <taxon>Bacillati</taxon>
        <taxon>Actinomycetota</taxon>
        <taxon>Actinomycetes</taxon>
        <taxon>Micrococcales</taxon>
        <taxon>Microbacteriaceae</taxon>
        <taxon>Leifsonia</taxon>
    </lineage>
</organism>
<accession>A0A853CUP6</accession>
<keyword evidence="2" id="KW-0805">Transcription regulation</keyword>
<evidence type="ECO:0000256" key="4">
    <source>
        <dbReference type="ARBA" id="ARBA00023163"/>
    </source>
</evidence>
<dbReference type="SUPFAM" id="SSF53822">
    <property type="entry name" value="Periplasmic binding protein-like I"/>
    <property type="match status" value="1"/>
</dbReference>
<dbReference type="PROSITE" id="PS50932">
    <property type="entry name" value="HTH_LACI_2"/>
    <property type="match status" value="1"/>
</dbReference>
<keyword evidence="3 6" id="KW-0238">DNA-binding</keyword>
<sequence length="335" mass="35421">MPRERTRPPTIIDVANASGVSKSAVSRALLGQGEVSESVRQRVLEAADRLGYVANAMARGLVSERTRTLGVVLHDVTDPFAGYLHVAMQTRATELGYSVVTATNPGDLTLDNALTALRTLISLQVDGLLICSARFPSDRVLPFVDRLPVVAAGRHETALSSVCVDDRDGGERLADHLLGLGHRTVAVILVDGAYSYSQHLRGVAMIGRLREGGATVLVREVATNADVSAVLPGLVGLPDLTAIMCPNDRTQVAVMEYCRAAAVDVPGRLSVTGFDGIGPLTTSLLELTTFRQPIEKIGRASVDLMIDAIEQGAGEPGQLLMRGELVPGGTVAEAR</sequence>
<gene>
    <name evidence="6" type="ORF">HNR13_000817</name>
</gene>
<dbReference type="GO" id="GO:0003700">
    <property type="term" value="F:DNA-binding transcription factor activity"/>
    <property type="evidence" value="ECO:0007669"/>
    <property type="project" value="TreeGrafter"/>
</dbReference>
<dbReference type="InterPro" id="IPR010982">
    <property type="entry name" value="Lambda_DNA-bd_dom_sf"/>
</dbReference>
<dbReference type="Proteomes" id="UP000578352">
    <property type="component" value="Unassembled WGS sequence"/>
</dbReference>
<feature type="domain" description="HTH lacI-type" evidence="5">
    <location>
        <begin position="9"/>
        <end position="63"/>
    </location>
</feature>
<dbReference type="EMBL" id="JACCFL010000001">
    <property type="protein sequence ID" value="NYJ22530.1"/>
    <property type="molecule type" value="Genomic_DNA"/>
</dbReference>
<dbReference type="GO" id="GO:0000976">
    <property type="term" value="F:transcription cis-regulatory region binding"/>
    <property type="evidence" value="ECO:0007669"/>
    <property type="project" value="TreeGrafter"/>
</dbReference>
<protein>
    <submittedName>
        <fullName evidence="6">DNA-binding LacI/PurR family transcriptional regulator</fullName>
    </submittedName>
</protein>
<proteinExistence type="predicted"/>
<dbReference type="InterPro" id="IPR028082">
    <property type="entry name" value="Peripla_BP_I"/>
</dbReference>
<dbReference type="Gene3D" id="3.40.50.2300">
    <property type="match status" value="2"/>
</dbReference>
<keyword evidence="4" id="KW-0804">Transcription</keyword>
<dbReference type="PROSITE" id="PS00356">
    <property type="entry name" value="HTH_LACI_1"/>
    <property type="match status" value="1"/>
</dbReference>
<keyword evidence="1" id="KW-0678">Repressor</keyword>
<evidence type="ECO:0000256" key="2">
    <source>
        <dbReference type="ARBA" id="ARBA00023015"/>
    </source>
</evidence>
<dbReference type="Pfam" id="PF13377">
    <property type="entry name" value="Peripla_BP_3"/>
    <property type="match status" value="1"/>
</dbReference>
<dbReference type="PANTHER" id="PTHR30146">
    <property type="entry name" value="LACI-RELATED TRANSCRIPTIONAL REPRESSOR"/>
    <property type="match status" value="1"/>
</dbReference>
<dbReference type="SMART" id="SM00354">
    <property type="entry name" value="HTH_LACI"/>
    <property type="match status" value="1"/>
</dbReference>
<dbReference type="SUPFAM" id="SSF47413">
    <property type="entry name" value="lambda repressor-like DNA-binding domains"/>
    <property type="match status" value="1"/>
</dbReference>
<dbReference type="RefSeq" id="WP_179604567.1">
    <property type="nucleotide sequence ID" value="NZ_BAABEH010000001.1"/>
</dbReference>
<dbReference type="InterPro" id="IPR000843">
    <property type="entry name" value="HTH_LacI"/>
</dbReference>
<dbReference type="CDD" id="cd06267">
    <property type="entry name" value="PBP1_LacI_sugar_binding-like"/>
    <property type="match status" value="1"/>
</dbReference>
<dbReference type="AlphaFoldDB" id="A0A853CUP6"/>
<reference evidence="6 7" key="1">
    <citation type="submission" date="2020-07" db="EMBL/GenBank/DDBJ databases">
        <title>Sequencing the genomes of 1000 actinobacteria strains.</title>
        <authorList>
            <person name="Klenk H.-P."/>
        </authorList>
    </citation>
    <scope>NUCLEOTIDE SEQUENCE [LARGE SCALE GENOMIC DNA]</scope>
    <source>
        <strain evidence="6 7">DSM 15165</strain>
    </source>
</reference>
<evidence type="ECO:0000259" key="5">
    <source>
        <dbReference type="PROSITE" id="PS50932"/>
    </source>
</evidence>
<dbReference type="Pfam" id="PF00356">
    <property type="entry name" value="LacI"/>
    <property type="match status" value="1"/>
</dbReference>
<dbReference type="InterPro" id="IPR046335">
    <property type="entry name" value="LacI/GalR-like_sensor"/>
</dbReference>
<evidence type="ECO:0000256" key="3">
    <source>
        <dbReference type="ARBA" id="ARBA00023125"/>
    </source>
</evidence>
<dbReference type="CDD" id="cd01392">
    <property type="entry name" value="HTH_LacI"/>
    <property type="match status" value="1"/>
</dbReference>
<comment type="caution">
    <text evidence="6">The sequence shown here is derived from an EMBL/GenBank/DDBJ whole genome shotgun (WGS) entry which is preliminary data.</text>
</comment>
<dbReference type="Gene3D" id="1.10.260.40">
    <property type="entry name" value="lambda repressor-like DNA-binding domains"/>
    <property type="match status" value="1"/>
</dbReference>
<evidence type="ECO:0000313" key="6">
    <source>
        <dbReference type="EMBL" id="NYJ22530.1"/>
    </source>
</evidence>
<evidence type="ECO:0000313" key="7">
    <source>
        <dbReference type="Proteomes" id="UP000578352"/>
    </source>
</evidence>
<dbReference type="PANTHER" id="PTHR30146:SF148">
    <property type="entry name" value="HTH-TYPE TRANSCRIPTIONAL REPRESSOR PURR-RELATED"/>
    <property type="match status" value="1"/>
</dbReference>
<name>A0A853CUP6_9MICO</name>